<evidence type="ECO:0000313" key="3">
    <source>
        <dbReference type="Proteomes" id="UP000202511"/>
    </source>
</evidence>
<accession>A0A0B5J7X8</accession>
<keyword evidence="1" id="KW-1133">Transmembrane helix</keyword>
<reference evidence="2 3" key="1">
    <citation type="journal article" date="2015" name="Parasitol. Res.">
        <title>Viruses in close associations with free-living amoebae.</title>
        <authorList>
            <person name="Scheid P."/>
        </authorList>
    </citation>
    <scope>NUCLEOTIDE SEQUENCE [LARGE SCALE GENOMIC DNA]</scope>
    <source>
        <strain evidence="2">KlaHel</strain>
    </source>
</reference>
<organism evidence="2 3">
    <name type="scientific">Pandoravirus inopinatum</name>
    <dbReference type="NCBI Taxonomy" id="1605721"/>
    <lineage>
        <taxon>Viruses</taxon>
        <taxon>Pandoravirus</taxon>
    </lineage>
</organism>
<keyword evidence="1" id="KW-0812">Transmembrane</keyword>
<feature type="transmembrane region" description="Helical" evidence="1">
    <location>
        <begin position="127"/>
        <end position="145"/>
    </location>
</feature>
<dbReference type="Proteomes" id="UP000202511">
    <property type="component" value="Segment"/>
</dbReference>
<dbReference type="KEGG" id="vg:23462947"/>
<dbReference type="RefSeq" id="YP_009120265.1">
    <property type="nucleotide sequence ID" value="NC_026440.1"/>
</dbReference>
<evidence type="ECO:0000313" key="2">
    <source>
        <dbReference type="EMBL" id="AJF98030.1"/>
    </source>
</evidence>
<name>A0A0B5J7X8_9VIRU</name>
<dbReference type="GeneID" id="23462947"/>
<keyword evidence="1" id="KW-0472">Membrane</keyword>
<proteinExistence type="predicted"/>
<sequence length="161" mass="18381">MAGWHRVLFYLFFGWTTIFLAAAAIGPFRWAFSLVSGACVHLHRRRHRKEPSGFGAHGRGQYSKLNTFSKKTEQKKEKRRPTSFFFRGRVPPAIVAQGLLCLLGQRARFFLFLLSCSVGRGFGESRRLAIGPPFVAFLFLFFVPLPRRTKTAERRKKEGSA</sequence>
<evidence type="ECO:0000256" key="1">
    <source>
        <dbReference type="SAM" id="Phobius"/>
    </source>
</evidence>
<protein>
    <submittedName>
        <fullName evidence="2">Uncharacterized protein</fullName>
    </submittedName>
</protein>
<feature type="transmembrane region" description="Helical" evidence="1">
    <location>
        <begin position="12"/>
        <end position="40"/>
    </location>
</feature>
<dbReference type="EMBL" id="KP136319">
    <property type="protein sequence ID" value="AJF98030.1"/>
    <property type="molecule type" value="Genomic_DNA"/>
</dbReference>